<name>A0ABU8TL83_9HYPH</name>
<protein>
    <recommendedName>
        <fullName evidence="3">Coat protein</fullName>
    </recommendedName>
</protein>
<gene>
    <name evidence="1" type="ORF">V6575_10910</name>
</gene>
<sequence>MATTQIADIVEPRTFTPYMQENRPEKLVMLERSGILSPADGEVQSRFSAGGRKIEVPYWDDLDRTEPTIINDSDDQLAMSKITADDMTAAKHRMAKGWAAKSVAGMVATGNPKAPMEQVASRVNAYWAWVKEMRIMNLAKGVIADSVANHDGDMVFPVYQDIAAPVAANRISSQAVNRARLTLGDAMSELRAIGMHTHVYANLLDDEKIEFVKPSDLPFEVPTYMEMLVLHSEMFPVTAGANSDKYTCFLYGAGAFKHIDEVPTEPTMYGNMGTEITRDPKTGNGGGEDELITRRYELLHPSGMSWTSTNMADPNGATFSELANAANWERKYRRKNIRIAALDVNV</sequence>
<accession>A0ABU8TL83</accession>
<dbReference type="Proteomes" id="UP001385499">
    <property type="component" value="Unassembled WGS sequence"/>
</dbReference>
<comment type="caution">
    <text evidence="1">The sequence shown here is derived from an EMBL/GenBank/DDBJ whole genome shotgun (WGS) entry which is preliminary data.</text>
</comment>
<dbReference type="RefSeq" id="WP_340274339.1">
    <property type="nucleotide sequence ID" value="NZ_JBAKIA010000005.1"/>
</dbReference>
<reference evidence="1 2" key="1">
    <citation type="submission" date="2024-02" db="EMBL/GenBank/DDBJ databases">
        <title>Roseibium algae sp. nov., isolated from marine alga (Grateloupia sp.), showing potential in myo-inositol conversion.</title>
        <authorList>
            <person name="Wang Y."/>
        </authorList>
    </citation>
    <scope>NUCLEOTIDE SEQUENCE [LARGE SCALE GENOMIC DNA]</scope>
    <source>
        <strain evidence="1 2">H3510</strain>
    </source>
</reference>
<proteinExistence type="predicted"/>
<evidence type="ECO:0008006" key="3">
    <source>
        <dbReference type="Google" id="ProtNLM"/>
    </source>
</evidence>
<evidence type="ECO:0000313" key="2">
    <source>
        <dbReference type="Proteomes" id="UP001385499"/>
    </source>
</evidence>
<evidence type="ECO:0000313" key="1">
    <source>
        <dbReference type="EMBL" id="MEJ8474598.1"/>
    </source>
</evidence>
<keyword evidence="2" id="KW-1185">Reference proteome</keyword>
<dbReference type="EMBL" id="JBAKIA010000005">
    <property type="protein sequence ID" value="MEJ8474598.1"/>
    <property type="molecule type" value="Genomic_DNA"/>
</dbReference>
<organism evidence="1 2">
    <name type="scientific">Roseibium algae</name>
    <dbReference type="NCBI Taxonomy" id="3123038"/>
    <lineage>
        <taxon>Bacteria</taxon>
        <taxon>Pseudomonadati</taxon>
        <taxon>Pseudomonadota</taxon>
        <taxon>Alphaproteobacteria</taxon>
        <taxon>Hyphomicrobiales</taxon>
        <taxon>Stappiaceae</taxon>
        <taxon>Roseibium</taxon>
    </lineage>
</organism>